<proteinExistence type="predicted"/>
<name>A0A6J6DP58_9ZZZZ</name>
<evidence type="ECO:0000313" key="1">
    <source>
        <dbReference type="EMBL" id="CAB4565837.1"/>
    </source>
</evidence>
<dbReference type="EMBL" id="CAEZTI010000116">
    <property type="protein sequence ID" value="CAB4565837.1"/>
    <property type="molecule type" value="Genomic_DNA"/>
</dbReference>
<gene>
    <name evidence="1" type="ORF">UFOPK1619_00658</name>
</gene>
<sequence length="231" mass="24966">MGIFSAIKQRAANKALARANQQYGQELANWTKDSVAIEEMLTVVRDCAAGKARDHFVDNGDYGFMLKADEYAIAQLQGVMYLEVVKAPTRYSGGYGGVSFPVFGRVRINTGRTGGQIIPGEESIDVTDSGNALITNTRIMFAGTKRTHEWKFDKMMSCSHLDGGMTIFAMNTGKPAGLGYGDGHATEVQFRIELAAAMALGTLERYEGELLAEKTQLETTKPVAPAPIATA</sequence>
<dbReference type="AlphaFoldDB" id="A0A6J6DP58"/>
<accession>A0A6J6DP58</accession>
<organism evidence="1">
    <name type="scientific">freshwater metagenome</name>
    <dbReference type="NCBI Taxonomy" id="449393"/>
    <lineage>
        <taxon>unclassified sequences</taxon>
        <taxon>metagenomes</taxon>
        <taxon>ecological metagenomes</taxon>
    </lineage>
</organism>
<reference evidence="1" key="1">
    <citation type="submission" date="2020-05" db="EMBL/GenBank/DDBJ databases">
        <authorList>
            <person name="Chiriac C."/>
            <person name="Salcher M."/>
            <person name="Ghai R."/>
            <person name="Kavagutti S V."/>
        </authorList>
    </citation>
    <scope>NUCLEOTIDE SEQUENCE</scope>
</reference>
<protein>
    <submittedName>
        <fullName evidence="1">Unannotated protein</fullName>
    </submittedName>
</protein>